<dbReference type="AlphaFoldDB" id="A0A6H1ZNW3"/>
<gene>
    <name evidence="2" type="ORF">TM448A01190_0002</name>
</gene>
<feature type="domain" description="Methyltransferase type 11" evidence="1">
    <location>
        <begin position="44"/>
        <end position="89"/>
    </location>
</feature>
<organism evidence="2">
    <name type="scientific">viral metagenome</name>
    <dbReference type="NCBI Taxonomy" id="1070528"/>
    <lineage>
        <taxon>unclassified sequences</taxon>
        <taxon>metagenomes</taxon>
        <taxon>organismal metagenomes</taxon>
    </lineage>
</organism>
<dbReference type="SUPFAM" id="SSF53335">
    <property type="entry name" value="S-adenosyl-L-methionine-dependent methyltransferases"/>
    <property type="match status" value="1"/>
</dbReference>
<name>A0A6H1ZNW3_9ZZZZ</name>
<proteinExistence type="predicted"/>
<keyword evidence="2" id="KW-0808">Transferase</keyword>
<dbReference type="InterPro" id="IPR029063">
    <property type="entry name" value="SAM-dependent_MTases_sf"/>
</dbReference>
<evidence type="ECO:0000259" key="1">
    <source>
        <dbReference type="Pfam" id="PF08241"/>
    </source>
</evidence>
<dbReference type="InterPro" id="IPR013216">
    <property type="entry name" value="Methyltransf_11"/>
</dbReference>
<dbReference type="EMBL" id="MT144108">
    <property type="protein sequence ID" value="QJA48890.1"/>
    <property type="molecule type" value="Genomic_DNA"/>
</dbReference>
<dbReference type="GO" id="GO:0032259">
    <property type="term" value="P:methylation"/>
    <property type="evidence" value="ECO:0007669"/>
    <property type="project" value="UniProtKB-KW"/>
</dbReference>
<dbReference type="GO" id="GO:0008757">
    <property type="term" value="F:S-adenosylmethionine-dependent methyltransferase activity"/>
    <property type="evidence" value="ECO:0007669"/>
    <property type="project" value="InterPro"/>
</dbReference>
<accession>A0A6H1ZNW3</accession>
<evidence type="ECO:0000313" key="2">
    <source>
        <dbReference type="EMBL" id="QJA48890.1"/>
    </source>
</evidence>
<dbReference type="Pfam" id="PF08241">
    <property type="entry name" value="Methyltransf_11"/>
    <property type="match status" value="1"/>
</dbReference>
<dbReference type="Gene3D" id="3.40.50.150">
    <property type="entry name" value="Vaccinia Virus protein VP39"/>
    <property type="match status" value="1"/>
</dbReference>
<reference evidence="2" key="1">
    <citation type="submission" date="2020-03" db="EMBL/GenBank/DDBJ databases">
        <title>The deep terrestrial virosphere.</title>
        <authorList>
            <person name="Holmfeldt K."/>
            <person name="Nilsson E."/>
            <person name="Simone D."/>
            <person name="Lopez-Fernandez M."/>
            <person name="Wu X."/>
            <person name="de Brujin I."/>
            <person name="Lundin D."/>
            <person name="Andersson A."/>
            <person name="Bertilsson S."/>
            <person name="Dopson M."/>
        </authorList>
    </citation>
    <scope>NUCLEOTIDE SEQUENCE</scope>
    <source>
        <strain evidence="2">TM448A01190</strain>
    </source>
</reference>
<keyword evidence="2" id="KW-0489">Methyltransferase</keyword>
<protein>
    <submittedName>
        <fullName evidence="2">Putative methyltransferase</fullName>
    </submittedName>
</protein>
<sequence length="211" mass="24138">MKSPRLEYQKMFAKGRVVNIGCGDNPAGFGPDTVQVDYDLYNYPNFVQADAHNLPFKDDEFDTAVLGDILEHSPDPVKMLSEAGRVAKKVVATIFEEWRHVGKSTEERIEIAKEELREMGFNTLGEYYRSLPAFKDNIVSVKDDSEIPHHYHIQNFTDGDIFDMVKKAGLEFEIYHKFREGVHEGKQWYNWVVVAKKAGVDVPRGTQDIIP</sequence>